<dbReference type="PANTHER" id="PTHR43283:SF7">
    <property type="entry name" value="BETA-LACTAMASE-RELATED DOMAIN-CONTAINING PROTEIN"/>
    <property type="match status" value="1"/>
</dbReference>
<dbReference type="InterPro" id="IPR012338">
    <property type="entry name" value="Beta-lactam/transpept-like"/>
</dbReference>
<feature type="signal peptide" evidence="1">
    <location>
        <begin position="1"/>
        <end position="22"/>
    </location>
</feature>
<dbReference type="InterPro" id="IPR050789">
    <property type="entry name" value="Diverse_Enzym_Activities"/>
</dbReference>
<proteinExistence type="predicted"/>
<comment type="caution">
    <text evidence="3">The sequence shown here is derived from an EMBL/GenBank/DDBJ whole genome shotgun (WGS) entry which is preliminary data.</text>
</comment>
<reference evidence="4" key="1">
    <citation type="journal article" date="2019" name="Int. J. Syst. Evol. Microbiol.">
        <title>The Global Catalogue of Microorganisms (GCM) 10K type strain sequencing project: providing services to taxonomists for standard genome sequencing and annotation.</title>
        <authorList>
            <consortium name="The Broad Institute Genomics Platform"/>
            <consortium name="The Broad Institute Genome Sequencing Center for Infectious Disease"/>
            <person name="Wu L."/>
            <person name="Ma J."/>
        </authorList>
    </citation>
    <scope>NUCLEOTIDE SEQUENCE [LARGE SCALE GENOMIC DNA]</scope>
    <source>
        <strain evidence="4">JCM 17927</strain>
    </source>
</reference>
<dbReference type="EMBL" id="BAABHD010000027">
    <property type="protein sequence ID" value="GAA4455816.1"/>
    <property type="molecule type" value="Genomic_DNA"/>
</dbReference>
<keyword evidence="3" id="KW-0378">Hydrolase</keyword>
<dbReference type="Proteomes" id="UP001501175">
    <property type="component" value="Unassembled WGS sequence"/>
</dbReference>
<protein>
    <submittedName>
        <fullName evidence="3">Serine hydrolase</fullName>
    </submittedName>
</protein>
<organism evidence="3 4">
    <name type="scientific">Nibrella saemangeumensis</name>
    <dbReference type="NCBI Taxonomy" id="1084526"/>
    <lineage>
        <taxon>Bacteria</taxon>
        <taxon>Pseudomonadati</taxon>
        <taxon>Bacteroidota</taxon>
        <taxon>Cytophagia</taxon>
        <taxon>Cytophagales</taxon>
        <taxon>Spirosomataceae</taxon>
        <taxon>Nibrella</taxon>
    </lineage>
</organism>
<evidence type="ECO:0000256" key="1">
    <source>
        <dbReference type="SAM" id="SignalP"/>
    </source>
</evidence>
<gene>
    <name evidence="3" type="ORF">GCM10023189_24120</name>
</gene>
<dbReference type="Pfam" id="PF00144">
    <property type="entry name" value="Beta-lactamase"/>
    <property type="match status" value="1"/>
</dbReference>
<accession>A0ABP8MTS0</accession>
<dbReference type="RefSeq" id="WP_345243791.1">
    <property type="nucleotide sequence ID" value="NZ_BAABHD010000027.1"/>
</dbReference>
<evidence type="ECO:0000259" key="2">
    <source>
        <dbReference type="Pfam" id="PF00144"/>
    </source>
</evidence>
<evidence type="ECO:0000313" key="4">
    <source>
        <dbReference type="Proteomes" id="UP001501175"/>
    </source>
</evidence>
<dbReference type="SUPFAM" id="SSF56601">
    <property type="entry name" value="beta-lactamase/transpeptidase-like"/>
    <property type="match status" value="1"/>
</dbReference>
<dbReference type="InterPro" id="IPR001466">
    <property type="entry name" value="Beta-lactam-related"/>
</dbReference>
<dbReference type="GO" id="GO:0016787">
    <property type="term" value="F:hydrolase activity"/>
    <property type="evidence" value="ECO:0007669"/>
    <property type="project" value="UniProtKB-KW"/>
</dbReference>
<dbReference type="Gene3D" id="3.40.710.10">
    <property type="entry name" value="DD-peptidase/beta-lactamase superfamily"/>
    <property type="match status" value="1"/>
</dbReference>
<keyword evidence="4" id="KW-1185">Reference proteome</keyword>
<keyword evidence="1" id="KW-0732">Signal</keyword>
<name>A0ABP8MTS0_9BACT</name>
<sequence>MRPTTLILTCISIFMLQPPAIAQSQPTNTYPGNSWQKADNKALGWSDQKLQDAAAYAQSLGPGGLMVVDGGRVVMDCGDTDYRSKIASVRKSLLSALYGIHVRAGRIDLNNTLDQLGIDDNAPSLSPTEKQATIRMLLQARSGIYHNSVGNTPSMQATRPGRGSHLPGTFWYYNNWDFNALGTLFEQQTHTKIPVAFLEQIARPLQMQDFTIDDFYYSPGDESIHPAYHFRMTVRDLARFGYLYLRKGKWLNLQIIPADWILESTQPYSDAGESGGYGYLWWVAQNGKHFPGVTLKDGSYSAWGAGGKFIVILPDRDLVVVYCTNVDYPDHAAQMAAADIPKGVNRSEMGHLLNLIFQAKLKQF</sequence>
<feature type="chain" id="PRO_5045434910" evidence="1">
    <location>
        <begin position="23"/>
        <end position="364"/>
    </location>
</feature>
<evidence type="ECO:0000313" key="3">
    <source>
        <dbReference type="EMBL" id="GAA4455816.1"/>
    </source>
</evidence>
<dbReference type="PANTHER" id="PTHR43283">
    <property type="entry name" value="BETA-LACTAMASE-RELATED"/>
    <property type="match status" value="1"/>
</dbReference>
<feature type="domain" description="Beta-lactamase-related" evidence="2">
    <location>
        <begin position="65"/>
        <end position="336"/>
    </location>
</feature>